<organism evidence="1 2">
    <name type="scientific">Papaver somniferum</name>
    <name type="common">Opium poppy</name>
    <dbReference type="NCBI Taxonomy" id="3469"/>
    <lineage>
        <taxon>Eukaryota</taxon>
        <taxon>Viridiplantae</taxon>
        <taxon>Streptophyta</taxon>
        <taxon>Embryophyta</taxon>
        <taxon>Tracheophyta</taxon>
        <taxon>Spermatophyta</taxon>
        <taxon>Magnoliopsida</taxon>
        <taxon>Ranunculales</taxon>
        <taxon>Papaveraceae</taxon>
        <taxon>Papaveroideae</taxon>
        <taxon>Papaver</taxon>
    </lineage>
</organism>
<keyword evidence="2" id="KW-1185">Reference proteome</keyword>
<dbReference type="Gramene" id="RZC61938">
    <property type="protein sequence ID" value="RZC61938"/>
    <property type="gene ID" value="C5167_023693"/>
</dbReference>
<proteinExistence type="predicted"/>
<gene>
    <name evidence="1" type="ORF">C5167_023693</name>
</gene>
<dbReference type="EMBL" id="CM010719">
    <property type="protein sequence ID" value="RZC61938.1"/>
    <property type="molecule type" value="Genomic_DNA"/>
</dbReference>
<evidence type="ECO:0000313" key="2">
    <source>
        <dbReference type="Proteomes" id="UP000316621"/>
    </source>
</evidence>
<accession>A0A4Y7JQ60</accession>
<dbReference type="AlphaFoldDB" id="A0A4Y7JQ60"/>
<sequence>MKEVRSAIFGNDVTVLLHENDFIAGAQPEPAGWFISSLIGNCFCMAAYLSLQAPLLLKYPASLSVAASSYFFDEMFMVIARISATDGNIVWTLTRSKLAADLCAKGKEVAVKRERAVASALPHQQLGFVTMVSSNLFSDKGFPCTSLVPVLDFDFLSFLLDIDFNALPPLVLLIQRICKHLKVFL</sequence>
<dbReference type="Proteomes" id="UP000316621">
    <property type="component" value="Chromosome 5"/>
</dbReference>
<protein>
    <submittedName>
        <fullName evidence="1">Uncharacterized protein</fullName>
    </submittedName>
</protein>
<reference evidence="1 2" key="1">
    <citation type="journal article" date="2018" name="Science">
        <title>The opium poppy genome and morphinan production.</title>
        <authorList>
            <person name="Guo L."/>
            <person name="Winzer T."/>
            <person name="Yang X."/>
            <person name="Li Y."/>
            <person name="Ning Z."/>
            <person name="He Z."/>
            <person name="Teodor R."/>
            <person name="Lu Y."/>
            <person name="Bowser T.A."/>
            <person name="Graham I.A."/>
            <person name="Ye K."/>
        </authorList>
    </citation>
    <scope>NUCLEOTIDE SEQUENCE [LARGE SCALE GENOMIC DNA]</scope>
    <source>
        <strain evidence="2">cv. HN1</strain>
        <tissue evidence="1">Leaves</tissue>
    </source>
</reference>
<evidence type="ECO:0000313" key="1">
    <source>
        <dbReference type="EMBL" id="RZC61938.1"/>
    </source>
</evidence>
<name>A0A4Y7JQ60_PAPSO</name>